<keyword evidence="5" id="KW-0808">Transferase</keyword>
<dbReference type="InParanoid" id="I2GX77"/>
<dbReference type="InterPro" id="IPR006366">
    <property type="entry name" value="CobA/CysG_C"/>
</dbReference>
<dbReference type="Gene3D" id="3.30.950.10">
    <property type="entry name" value="Methyltransferase, Cobalt-precorrin-4 Transmethylase, Domain 2"/>
    <property type="match status" value="1"/>
</dbReference>
<proteinExistence type="inferred from homology"/>
<evidence type="ECO:0000256" key="7">
    <source>
        <dbReference type="ARBA" id="ARBA00023167"/>
    </source>
</evidence>
<dbReference type="GO" id="GO:0000103">
    <property type="term" value="P:sulfate assimilation"/>
    <property type="evidence" value="ECO:0007669"/>
    <property type="project" value="InterPro"/>
</dbReference>
<dbReference type="EMBL" id="HE806316">
    <property type="protein sequence ID" value="CCH58729.1"/>
    <property type="molecule type" value="Genomic_DNA"/>
</dbReference>
<keyword evidence="7" id="KW-0486">Methionine biosynthesis</keyword>
<dbReference type="InterPro" id="IPR050161">
    <property type="entry name" value="Siro_Cobalamin_biosynth"/>
</dbReference>
<evidence type="ECO:0000313" key="13">
    <source>
        <dbReference type="Proteomes" id="UP000002866"/>
    </source>
</evidence>
<evidence type="ECO:0000259" key="11">
    <source>
        <dbReference type="Pfam" id="PF00590"/>
    </source>
</evidence>
<dbReference type="Pfam" id="PF00590">
    <property type="entry name" value="TP_methylase"/>
    <property type="match status" value="1"/>
</dbReference>
<dbReference type="OMA" id="CIHRIED"/>
<dbReference type="AlphaFoldDB" id="I2GX77"/>
<name>I2GX77_HENB6</name>
<evidence type="ECO:0000256" key="4">
    <source>
        <dbReference type="ARBA" id="ARBA00022605"/>
    </source>
</evidence>
<comment type="function">
    <text evidence="10">Siroheme synthase involved in methionine biosynthesis.</text>
</comment>
<keyword evidence="8" id="KW-0627">Porphyrin biosynthesis</keyword>
<reference evidence="12 13" key="1">
    <citation type="journal article" date="2011" name="Proc. Natl. Acad. Sci. U.S.A.">
        <title>Evolutionary erosion of yeast sex chromosomes by mating-type switching accidents.</title>
        <authorList>
            <person name="Gordon J.L."/>
            <person name="Armisen D."/>
            <person name="Proux-Wera E."/>
            <person name="Oheigeartaigh S.S."/>
            <person name="Byrne K.P."/>
            <person name="Wolfe K.H."/>
        </authorList>
    </citation>
    <scope>NUCLEOTIDE SEQUENCE [LARGE SCALE GENOMIC DNA]</scope>
    <source>
        <strain evidence="13">ATCC 34711 / CBS 6284 / DSM 70876 / NBRC 10599 / NRRL Y-10934 / UCD 77-7</strain>
    </source>
</reference>
<protein>
    <recommendedName>
        <fullName evidence="2">uroporphyrinogen-III C-methyltransferase</fullName>
        <ecNumber evidence="2">2.1.1.107</ecNumber>
    </recommendedName>
</protein>
<dbReference type="PANTHER" id="PTHR45790">
    <property type="entry name" value="SIROHEME SYNTHASE-RELATED"/>
    <property type="match status" value="1"/>
</dbReference>
<dbReference type="InterPro" id="IPR014776">
    <property type="entry name" value="4pyrrole_Mease_sub2"/>
</dbReference>
<gene>
    <name evidence="12" type="primary">TBLA0A09440</name>
    <name evidence="12" type="ORF">TBLA_0A09440</name>
</gene>
<dbReference type="HOGENOM" id="CLU_011276_2_2_1"/>
<keyword evidence="3" id="KW-0489">Methyltransferase</keyword>
<evidence type="ECO:0000256" key="9">
    <source>
        <dbReference type="ARBA" id="ARBA00052360"/>
    </source>
</evidence>
<dbReference type="NCBIfam" id="TIGR01469">
    <property type="entry name" value="cobA_cysG_Cterm"/>
    <property type="match status" value="1"/>
</dbReference>
<dbReference type="GO" id="GO:0004851">
    <property type="term" value="F:uroporphyrin-III C-methyltransferase activity"/>
    <property type="evidence" value="ECO:0007669"/>
    <property type="project" value="UniProtKB-EC"/>
</dbReference>
<evidence type="ECO:0000313" key="12">
    <source>
        <dbReference type="EMBL" id="CCH58729.1"/>
    </source>
</evidence>
<feature type="domain" description="Tetrapyrrole methylase" evidence="11">
    <location>
        <begin position="275"/>
        <end position="481"/>
    </location>
</feature>
<dbReference type="FunCoup" id="I2GX77">
    <property type="interactions" value="476"/>
</dbReference>
<dbReference type="KEGG" id="tbl:TBLA_0A09440"/>
<comment type="catalytic activity">
    <reaction evidence="9">
        <text>uroporphyrinogen III + 2 S-adenosyl-L-methionine = precorrin-2 + 2 S-adenosyl-L-homocysteine + H(+)</text>
        <dbReference type="Rhea" id="RHEA:32459"/>
        <dbReference type="ChEBI" id="CHEBI:15378"/>
        <dbReference type="ChEBI" id="CHEBI:57308"/>
        <dbReference type="ChEBI" id="CHEBI:57856"/>
        <dbReference type="ChEBI" id="CHEBI:58827"/>
        <dbReference type="ChEBI" id="CHEBI:59789"/>
        <dbReference type="EC" id="2.1.1.107"/>
    </reaction>
</comment>
<dbReference type="GeneID" id="14493442"/>
<dbReference type="STRING" id="1071380.I2GX77"/>
<dbReference type="InterPro" id="IPR014777">
    <property type="entry name" value="4pyrrole_Mease_sub1"/>
</dbReference>
<evidence type="ECO:0000256" key="10">
    <source>
        <dbReference type="ARBA" id="ARBA00055636"/>
    </source>
</evidence>
<dbReference type="RefSeq" id="XP_004178248.1">
    <property type="nucleotide sequence ID" value="XM_004178200.1"/>
</dbReference>
<dbReference type="FunFam" id="3.40.1010.10:FF:000006">
    <property type="entry name" value="Siroheme synthase, putative"/>
    <property type="match status" value="1"/>
</dbReference>
<dbReference type="FunFam" id="3.30.950.10:FF:000005">
    <property type="entry name" value="Uroporphyrin-III c-methyltransferase, putative"/>
    <property type="match status" value="1"/>
</dbReference>
<evidence type="ECO:0000256" key="5">
    <source>
        <dbReference type="ARBA" id="ARBA00022679"/>
    </source>
</evidence>
<keyword evidence="13" id="KW-1185">Reference proteome</keyword>
<keyword evidence="4" id="KW-0028">Amino-acid biosynthesis</keyword>
<dbReference type="GO" id="GO:0019354">
    <property type="term" value="P:siroheme biosynthetic process"/>
    <property type="evidence" value="ECO:0007669"/>
    <property type="project" value="EnsemblFungi"/>
</dbReference>
<dbReference type="GO" id="GO:0032259">
    <property type="term" value="P:methylation"/>
    <property type="evidence" value="ECO:0007669"/>
    <property type="project" value="UniProtKB-KW"/>
</dbReference>
<dbReference type="PANTHER" id="PTHR45790:SF6">
    <property type="entry name" value="UROPORPHYRINOGEN-III C-METHYLTRANSFERASE"/>
    <property type="match status" value="1"/>
</dbReference>
<accession>I2GX77</accession>
<dbReference type="InterPro" id="IPR000878">
    <property type="entry name" value="4pyrrol_Mease"/>
</dbReference>
<dbReference type="OrthoDB" id="508204at2759"/>
<evidence type="ECO:0000256" key="3">
    <source>
        <dbReference type="ARBA" id="ARBA00022603"/>
    </source>
</evidence>
<dbReference type="InterPro" id="IPR012066">
    <property type="entry name" value="Met1_fungi"/>
</dbReference>
<evidence type="ECO:0000256" key="2">
    <source>
        <dbReference type="ARBA" id="ARBA00012162"/>
    </source>
</evidence>
<evidence type="ECO:0000256" key="8">
    <source>
        <dbReference type="ARBA" id="ARBA00023244"/>
    </source>
</evidence>
<organism evidence="12 13">
    <name type="scientific">Henningerozyma blattae (strain ATCC 34711 / CBS 6284 / DSM 70876 / NBRC 10599 / NRRL Y-10934 / UCD 77-7)</name>
    <name type="common">Yeast</name>
    <name type="synonym">Tetrapisispora blattae</name>
    <dbReference type="NCBI Taxonomy" id="1071380"/>
    <lineage>
        <taxon>Eukaryota</taxon>
        <taxon>Fungi</taxon>
        <taxon>Dikarya</taxon>
        <taxon>Ascomycota</taxon>
        <taxon>Saccharomycotina</taxon>
        <taxon>Saccharomycetes</taxon>
        <taxon>Saccharomycetales</taxon>
        <taxon>Saccharomycetaceae</taxon>
        <taxon>Henningerozyma</taxon>
    </lineage>
</organism>
<keyword evidence="6" id="KW-0949">S-adenosyl-L-methionine</keyword>
<evidence type="ECO:0000256" key="1">
    <source>
        <dbReference type="ARBA" id="ARBA00005879"/>
    </source>
</evidence>
<dbReference type="InterPro" id="IPR035996">
    <property type="entry name" value="4pyrrol_Methylase_sf"/>
</dbReference>
<comment type="similarity">
    <text evidence="1">Belongs to the precorrin methyltransferase family.</text>
</comment>
<evidence type="ECO:0000256" key="6">
    <source>
        <dbReference type="ARBA" id="ARBA00022691"/>
    </source>
</evidence>
<dbReference type="eggNOG" id="KOG1527">
    <property type="taxonomic scope" value="Eukaryota"/>
</dbReference>
<dbReference type="InterPro" id="IPR003043">
    <property type="entry name" value="Uropor_MeTrfase_CS"/>
</dbReference>
<dbReference type="CDD" id="cd11642">
    <property type="entry name" value="SUMT"/>
    <property type="match status" value="1"/>
</dbReference>
<dbReference type="Proteomes" id="UP000002866">
    <property type="component" value="Chromosome 1"/>
</dbReference>
<dbReference type="SUPFAM" id="SSF53790">
    <property type="entry name" value="Tetrapyrrole methylase"/>
    <property type="match status" value="1"/>
</dbReference>
<dbReference type="PIRSF" id="PIRSF036555">
    <property type="entry name" value="SUMT_yeast"/>
    <property type="match status" value="1"/>
</dbReference>
<dbReference type="Gene3D" id="3.40.1010.10">
    <property type="entry name" value="Cobalt-precorrin-4 Transmethylase, Domain 1"/>
    <property type="match status" value="1"/>
</dbReference>
<dbReference type="PROSITE" id="PS00839">
    <property type="entry name" value="SUMT_1"/>
    <property type="match status" value="1"/>
</dbReference>
<dbReference type="EC" id="2.1.1.107" evidence="2"/>
<dbReference type="GO" id="GO:0009086">
    <property type="term" value="P:methionine biosynthetic process"/>
    <property type="evidence" value="ECO:0007669"/>
    <property type="project" value="UniProtKB-KW"/>
</dbReference>
<sequence length="552" mass="62248">MVSSLALYSNDITNDINVVPLQISENVNENVFLIIGTCDINYSIKLIKKLLISHVKPIIIQPRTINNVKELINQFHNKIEIISRDFNLSDLTTFGRILVNKVVDKVFINLLPTSPQELDLINTIFNQCIKLRIPINTLNLKEFSTFNLPFNFQDQTNNLQISIDNYNSSPLSLPIPIQLLNERLLRHLTGSIPHDFKKIYQNVANLYDEIYKNNYNVSTETLRQQLLWLNQNVEYSPLSNLKSLTITDLTSRSLIDISTRDDSTALKKIPNSNGTLSLVGTGPGSLSMLTLGAIDAMKSADLIVADKLIPQEILSIVPSDIDIFTAKKFPGNANNAQVEINQIILNNLEQGKHVVRLKQGDPYVFGRGGEEFLKFHKLGYSINVVSGITSPLACTLVSDIPATMRNYSDSILICTGTGQNGTIPDIPEYNAKRTTIFLMCIHRIEDLYKGLNQKGWDDLIDVAIVERASCTDQRITRTKLKYVVQTIKEIGSRPPGLIIMGKVVNVLVKEKDQKYIQFNDDWKYWVKEGCDSASNNFIDENSVKQWLESMTL</sequence>